<comment type="caution">
    <text evidence="2">The sequence shown here is derived from an EMBL/GenBank/DDBJ whole genome shotgun (WGS) entry which is preliminary data.</text>
</comment>
<gene>
    <name evidence="2" type="ORF">ACFS5N_01360</name>
</gene>
<dbReference type="PANTHER" id="PTHR48098">
    <property type="entry name" value="ENTEROCHELIN ESTERASE-RELATED"/>
    <property type="match status" value="1"/>
</dbReference>
<organism evidence="2 3">
    <name type="scientific">Mucilaginibacter ximonensis</name>
    <dbReference type="NCBI Taxonomy" id="538021"/>
    <lineage>
        <taxon>Bacteria</taxon>
        <taxon>Pseudomonadati</taxon>
        <taxon>Bacteroidota</taxon>
        <taxon>Sphingobacteriia</taxon>
        <taxon>Sphingobacteriales</taxon>
        <taxon>Sphingobacteriaceae</taxon>
        <taxon>Mucilaginibacter</taxon>
    </lineage>
</organism>
<dbReference type="SUPFAM" id="SSF53474">
    <property type="entry name" value="alpha/beta-Hydrolases"/>
    <property type="match status" value="1"/>
</dbReference>
<keyword evidence="2" id="KW-0378">Hydrolase</keyword>
<dbReference type="InterPro" id="IPR000801">
    <property type="entry name" value="Esterase-like"/>
</dbReference>
<dbReference type="InterPro" id="IPR029058">
    <property type="entry name" value="AB_hydrolase_fold"/>
</dbReference>
<feature type="chain" id="PRO_5045851926" evidence="1">
    <location>
        <begin position="22"/>
        <end position="269"/>
    </location>
</feature>
<dbReference type="Pfam" id="PF00756">
    <property type="entry name" value="Esterase"/>
    <property type="match status" value="1"/>
</dbReference>
<proteinExistence type="predicted"/>
<dbReference type="PANTHER" id="PTHR48098:SF6">
    <property type="entry name" value="FERRI-BACILLIBACTIN ESTERASE BESA"/>
    <property type="match status" value="1"/>
</dbReference>
<evidence type="ECO:0000313" key="2">
    <source>
        <dbReference type="EMBL" id="MFD2871093.1"/>
    </source>
</evidence>
<evidence type="ECO:0000256" key="1">
    <source>
        <dbReference type="SAM" id="SignalP"/>
    </source>
</evidence>
<keyword evidence="3" id="KW-1185">Reference proteome</keyword>
<keyword evidence="1" id="KW-0732">Signal</keyword>
<dbReference type="RefSeq" id="WP_377181432.1">
    <property type="nucleotide sequence ID" value="NZ_JBHUPD010000001.1"/>
</dbReference>
<feature type="signal peptide" evidence="1">
    <location>
        <begin position="1"/>
        <end position="21"/>
    </location>
</feature>
<sequence>MKFRLIAILLLLLPLADQVYAATAIDTPRYDIVKLEIKQLKRQRTLHIYFPPSYWNTRKKFPVIYMQDGQTAFIEGAENNESLYADSLVNLMPTNKQCIIVAIQSGITSARMQEYNPYAGDNDAAIYAAYVVKDVKTYIDTTFRTLSDAKHTAVVGSSMGGLISTYIAAKYSDVVGVVGLFSPAYWYAKPVYDDIAKQNINPKTRFFFAYGDAEGNENEYISQMVDLLLQKKINPKNIPAPFVAKGGKHDEKQWRIDFEAFYRWFVDGL</sequence>
<dbReference type="Proteomes" id="UP001597557">
    <property type="component" value="Unassembled WGS sequence"/>
</dbReference>
<accession>A0ABW5Y6W8</accession>
<dbReference type="Gene3D" id="3.40.50.1820">
    <property type="entry name" value="alpha/beta hydrolase"/>
    <property type="match status" value="1"/>
</dbReference>
<dbReference type="InterPro" id="IPR050583">
    <property type="entry name" value="Mycobacterial_A85_antigen"/>
</dbReference>
<name>A0ABW5Y6W8_9SPHI</name>
<dbReference type="EMBL" id="JBHUPD010000001">
    <property type="protein sequence ID" value="MFD2871093.1"/>
    <property type="molecule type" value="Genomic_DNA"/>
</dbReference>
<reference evidence="3" key="1">
    <citation type="journal article" date="2019" name="Int. J. Syst. Evol. Microbiol.">
        <title>The Global Catalogue of Microorganisms (GCM) 10K type strain sequencing project: providing services to taxonomists for standard genome sequencing and annotation.</title>
        <authorList>
            <consortium name="The Broad Institute Genomics Platform"/>
            <consortium name="The Broad Institute Genome Sequencing Center for Infectious Disease"/>
            <person name="Wu L."/>
            <person name="Ma J."/>
        </authorList>
    </citation>
    <scope>NUCLEOTIDE SEQUENCE [LARGE SCALE GENOMIC DNA]</scope>
    <source>
        <strain evidence="3">KCTC 22437</strain>
    </source>
</reference>
<protein>
    <submittedName>
        <fullName evidence="2">Alpha/beta hydrolase</fullName>
    </submittedName>
</protein>
<evidence type="ECO:0000313" key="3">
    <source>
        <dbReference type="Proteomes" id="UP001597557"/>
    </source>
</evidence>
<dbReference type="GO" id="GO:0016787">
    <property type="term" value="F:hydrolase activity"/>
    <property type="evidence" value="ECO:0007669"/>
    <property type="project" value="UniProtKB-KW"/>
</dbReference>